<gene>
    <name evidence="2" type="ORF">CLV56_0570</name>
</gene>
<accession>A0A2M9BEN8</accession>
<evidence type="ECO:0000313" key="2">
    <source>
        <dbReference type="EMBL" id="PJJ56364.1"/>
    </source>
</evidence>
<organism evidence="2 3">
    <name type="scientific">Mumia flava</name>
    <dbReference type="NCBI Taxonomy" id="1348852"/>
    <lineage>
        <taxon>Bacteria</taxon>
        <taxon>Bacillati</taxon>
        <taxon>Actinomycetota</taxon>
        <taxon>Actinomycetes</taxon>
        <taxon>Propionibacteriales</taxon>
        <taxon>Nocardioidaceae</taxon>
        <taxon>Mumia</taxon>
    </lineage>
</organism>
<evidence type="ECO:0000313" key="3">
    <source>
        <dbReference type="Proteomes" id="UP000230842"/>
    </source>
</evidence>
<dbReference type="AlphaFoldDB" id="A0A2M9BEN8"/>
<feature type="region of interest" description="Disordered" evidence="1">
    <location>
        <begin position="1"/>
        <end position="22"/>
    </location>
</feature>
<dbReference type="OrthoDB" id="4517547at2"/>
<evidence type="ECO:0000256" key="1">
    <source>
        <dbReference type="SAM" id="MobiDB-lite"/>
    </source>
</evidence>
<dbReference type="EMBL" id="PGEZ01000001">
    <property type="protein sequence ID" value="PJJ56364.1"/>
    <property type="molecule type" value="Genomic_DNA"/>
</dbReference>
<reference evidence="2 3" key="1">
    <citation type="submission" date="2017-11" db="EMBL/GenBank/DDBJ databases">
        <title>Genomic Encyclopedia of Archaeal and Bacterial Type Strains, Phase II (KMG-II): From Individual Species to Whole Genera.</title>
        <authorList>
            <person name="Goeker M."/>
        </authorList>
    </citation>
    <scope>NUCLEOTIDE SEQUENCE [LARGE SCALE GENOMIC DNA]</scope>
    <source>
        <strain evidence="2 3">DSM 27763</strain>
    </source>
</reference>
<protein>
    <submittedName>
        <fullName evidence="2">Uncharacterized protein</fullName>
    </submittedName>
</protein>
<proteinExistence type="predicted"/>
<name>A0A2M9BEN8_9ACTN</name>
<sequence>MTATDAETDASAQSSETSAWQQRIEGEWHGRPSLFDAEGNHVGYEHVVRASVVDGDVARYWMRTSLEGSGPLRNRLELGAQFDFGIVDSDENRVYCGPDFYGTGQPYGLFVDAHYYSPGWQADLRTWNQVLPDGETQVYSSVLHDGWAVCAVFNGVYKRTSDHATNPQTQAFVDEWIAAETRRGSTPQVLPTKERGRWTGTLAVHGADQEPLGETEVVIEHEPESLRRARQRITWRGALDRSYALERSRDGARVQYDGPEVYGNAIAYGRALFTSQHLVGTDARGVEKIKGREVLIDPDTRDLAVVWQLMRGDTTSHVVHGLLSWEPQR</sequence>
<feature type="compositionally biased region" description="Polar residues" evidence="1">
    <location>
        <begin position="1"/>
        <end position="21"/>
    </location>
</feature>
<dbReference type="RefSeq" id="WP_100414357.1">
    <property type="nucleotide sequence ID" value="NZ_PGEZ01000001.1"/>
</dbReference>
<keyword evidence="3" id="KW-1185">Reference proteome</keyword>
<dbReference type="Proteomes" id="UP000230842">
    <property type="component" value="Unassembled WGS sequence"/>
</dbReference>
<comment type="caution">
    <text evidence="2">The sequence shown here is derived from an EMBL/GenBank/DDBJ whole genome shotgun (WGS) entry which is preliminary data.</text>
</comment>